<dbReference type="RefSeq" id="WP_307334968.1">
    <property type="nucleotide sequence ID" value="NZ_JAUSUQ010000001.1"/>
</dbReference>
<keyword evidence="5" id="KW-1185">Reference proteome</keyword>
<keyword evidence="2" id="KW-0178">Competence</keyword>
<comment type="caution">
    <text evidence="4">The sequence shown here is derived from an EMBL/GenBank/DDBJ whole genome shotgun (WGS) entry which is preliminary data.</text>
</comment>
<evidence type="ECO:0000256" key="2">
    <source>
        <dbReference type="ARBA" id="ARBA00023287"/>
    </source>
</evidence>
<dbReference type="InterPro" id="IPR045584">
    <property type="entry name" value="Pilin-like"/>
</dbReference>
<proteinExistence type="predicted"/>
<dbReference type="InterPro" id="IPR012902">
    <property type="entry name" value="N_methyl_site"/>
</dbReference>
<comment type="subcellular location">
    <subcellularLocation>
        <location evidence="1">Cell surface</location>
    </subcellularLocation>
</comment>
<evidence type="ECO:0000313" key="5">
    <source>
        <dbReference type="Proteomes" id="UP001232445"/>
    </source>
</evidence>
<dbReference type="Proteomes" id="UP001232445">
    <property type="component" value="Unassembled WGS sequence"/>
</dbReference>
<name>A0ABU0CP70_9BACI</name>
<feature type="transmembrane region" description="Helical" evidence="3">
    <location>
        <begin position="12"/>
        <end position="35"/>
    </location>
</feature>
<sequence length="151" mass="17629">MLKARPLSQDGLALAEMLMVLAIFSILIMMVIPAYHSPHQRLEKEEFFQQLENDLVLAQQAAITELRVVELEFNPVNRLYLVRYRDGDTIVVRRFPDGVSLSTNFSRNRFHFNRHGHISQGGRLFFHYETPNGTETRTYIFQLASGRYRVE</sequence>
<dbReference type="NCBIfam" id="TIGR02532">
    <property type="entry name" value="IV_pilin_GFxxxE"/>
    <property type="match status" value="1"/>
</dbReference>
<keyword evidence="3" id="KW-0472">Membrane</keyword>
<reference evidence="4 5" key="1">
    <citation type="submission" date="2023-07" db="EMBL/GenBank/DDBJ databases">
        <title>Genomic Encyclopedia of Type Strains, Phase IV (KMG-IV): sequencing the most valuable type-strain genomes for metagenomic binning, comparative biology and taxonomic classification.</title>
        <authorList>
            <person name="Goeker M."/>
        </authorList>
    </citation>
    <scope>NUCLEOTIDE SEQUENCE [LARGE SCALE GENOMIC DNA]</scope>
    <source>
        <strain evidence="4 5">DSM 17740</strain>
    </source>
</reference>
<dbReference type="PIRSF" id="PIRSF021292">
    <property type="entry name" value="Competence_ComGD"/>
    <property type="match status" value="1"/>
</dbReference>
<accession>A0ABU0CP70</accession>
<keyword evidence="3" id="KW-1133">Transmembrane helix</keyword>
<keyword evidence="3" id="KW-0812">Transmembrane</keyword>
<dbReference type="InterPro" id="IPR016785">
    <property type="entry name" value="ComGD"/>
</dbReference>
<protein>
    <submittedName>
        <fullName evidence="4">Competence protein ComGD</fullName>
    </submittedName>
</protein>
<dbReference type="NCBIfam" id="NF040982">
    <property type="entry name" value="ComGD"/>
    <property type="match status" value="1"/>
</dbReference>
<evidence type="ECO:0000256" key="3">
    <source>
        <dbReference type="SAM" id="Phobius"/>
    </source>
</evidence>
<evidence type="ECO:0000256" key="1">
    <source>
        <dbReference type="ARBA" id="ARBA00004241"/>
    </source>
</evidence>
<evidence type="ECO:0000313" key="4">
    <source>
        <dbReference type="EMBL" id="MDQ0337684.1"/>
    </source>
</evidence>
<gene>
    <name evidence="4" type="ORF">J2S00_000454</name>
</gene>
<organism evidence="4 5">
    <name type="scientific">Caldalkalibacillus uzonensis</name>
    <dbReference type="NCBI Taxonomy" id="353224"/>
    <lineage>
        <taxon>Bacteria</taxon>
        <taxon>Bacillati</taxon>
        <taxon>Bacillota</taxon>
        <taxon>Bacilli</taxon>
        <taxon>Bacillales</taxon>
        <taxon>Bacillaceae</taxon>
        <taxon>Caldalkalibacillus</taxon>
    </lineage>
</organism>
<dbReference type="SUPFAM" id="SSF54523">
    <property type="entry name" value="Pili subunits"/>
    <property type="match status" value="1"/>
</dbReference>
<dbReference type="EMBL" id="JAUSUQ010000001">
    <property type="protein sequence ID" value="MDQ0337684.1"/>
    <property type="molecule type" value="Genomic_DNA"/>
</dbReference>